<dbReference type="SMART" id="SM00382">
    <property type="entry name" value="AAA"/>
    <property type="match status" value="1"/>
</dbReference>
<dbReference type="CDD" id="cd00009">
    <property type="entry name" value="AAA"/>
    <property type="match status" value="1"/>
</dbReference>
<dbReference type="EMBL" id="JACQRX010000357">
    <property type="protein sequence ID" value="MBI4252424.1"/>
    <property type="molecule type" value="Genomic_DNA"/>
</dbReference>
<dbReference type="Pfam" id="PF07728">
    <property type="entry name" value="AAA_5"/>
    <property type="match status" value="1"/>
</dbReference>
<dbReference type="InterPro" id="IPR027417">
    <property type="entry name" value="P-loop_NTPase"/>
</dbReference>
<dbReference type="InterPro" id="IPR003593">
    <property type="entry name" value="AAA+_ATPase"/>
</dbReference>
<dbReference type="PANTHER" id="PTHR42759:SF6">
    <property type="entry name" value="REGULATORY PROTEIN-RELATED"/>
    <property type="match status" value="1"/>
</dbReference>
<reference evidence="2" key="1">
    <citation type="submission" date="2020-07" db="EMBL/GenBank/DDBJ databases">
        <title>Huge and variable diversity of episymbiotic CPR bacteria and DPANN archaea in groundwater ecosystems.</title>
        <authorList>
            <person name="He C.Y."/>
            <person name="Keren R."/>
            <person name="Whittaker M."/>
            <person name="Farag I.F."/>
            <person name="Doudna J."/>
            <person name="Cate J.H.D."/>
            <person name="Banfield J.F."/>
        </authorList>
    </citation>
    <scope>NUCLEOTIDE SEQUENCE</scope>
    <source>
        <strain evidence="2">NC_groundwater_1370_Ag_S-0.2um_69_93</strain>
    </source>
</reference>
<dbReference type="InterPro" id="IPR050764">
    <property type="entry name" value="CbbQ/NirQ/NorQ/GpvN"/>
</dbReference>
<dbReference type="AlphaFoldDB" id="A0A932ZVW1"/>
<evidence type="ECO:0000259" key="1">
    <source>
        <dbReference type="SMART" id="SM00382"/>
    </source>
</evidence>
<sequence>MKAPRKGDGKGAPSAQELAGRFAGEGFVLSRPAARALVLADALEKPLLLEGPPGVGKTEIARLWALATGSPLVRLQCYEGLDEARALYEWSYGKQILYSQLLREKVGEVLGGAGTLEEAVARLKGQADVFFSMDFLLPRPLMRALLSPERAVLLVDEIDRSDEEFEAFLLEMLQDFQVSVPELGTVRAVHRPRVVLTSNDTRELADALLRRCLYLYIDYPGVEEEAAILAARAPGLPEALRRQLAAFVGRLRRAGLRKAPGVAESIDWALALAAVGAEDLGRPALEETLGALLKHREDLKQVLENLATLRPPAV</sequence>
<name>A0A932ZVW1_UNCTE</name>
<dbReference type="GO" id="GO:0016887">
    <property type="term" value="F:ATP hydrolysis activity"/>
    <property type="evidence" value="ECO:0007669"/>
    <property type="project" value="InterPro"/>
</dbReference>
<dbReference type="PANTHER" id="PTHR42759">
    <property type="entry name" value="MOXR FAMILY PROTEIN"/>
    <property type="match status" value="1"/>
</dbReference>
<dbReference type="Gene3D" id="3.40.50.300">
    <property type="entry name" value="P-loop containing nucleotide triphosphate hydrolases"/>
    <property type="match status" value="1"/>
</dbReference>
<dbReference type="InterPro" id="IPR011704">
    <property type="entry name" value="ATPase_dyneun-rel_AAA"/>
</dbReference>
<proteinExistence type="predicted"/>
<feature type="domain" description="AAA+ ATPase" evidence="1">
    <location>
        <begin position="43"/>
        <end position="223"/>
    </location>
</feature>
<dbReference type="Proteomes" id="UP000752292">
    <property type="component" value="Unassembled WGS sequence"/>
</dbReference>
<dbReference type="SUPFAM" id="SSF52540">
    <property type="entry name" value="P-loop containing nucleoside triphosphate hydrolases"/>
    <property type="match status" value="1"/>
</dbReference>
<comment type="caution">
    <text evidence="2">The sequence shown here is derived from an EMBL/GenBank/DDBJ whole genome shotgun (WGS) entry which is preliminary data.</text>
</comment>
<protein>
    <submittedName>
        <fullName evidence="2">MoxR family ATPase</fullName>
    </submittedName>
</protein>
<evidence type="ECO:0000313" key="3">
    <source>
        <dbReference type="Proteomes" id="UP000752292"/>
    </source>
</evidence>
<organism evidence="2 3">
    <name type="scientific">Tectimicrobiota bacterium</name>
    <dbReference type="NCBI Taxonomy" id="2528274"/>
    <lineage>
        <taxon>Bacteria</taxon>
        <taxon>Pseudomonadati</taxon>
        <taxon>Nitrospinota/Tectimicrobiota group</taxon>
        <taxon>Candidatus Tectimicrobiota</taxon>
    </lineage>
</organism>
<dbReference type="GO" id="GO:0005524">
    <property type="term" value="F:ATP binding"/>
    <property type="evidence" value="ECO:0007669"/>
    <property type="project" value="InterPro"/>
</dbReference>
<evidence type="ECO:0000313" key="2">
    <source>
        <dbReference type="EMBL" id="MBI4252424.1"/>
    </source>
</evidence>
<accession>A0A932ZVW1</accession>
<gene>
    <name evidence="2" type="ORF">HY618_08190</name>
</gene>